<reference evidence="1 2" key="1">
    <citation type="journal article" date="2021" name="Hortic Res">
        <title>High-quality reference genome and annotation aids understanding of berry development for evergreen blueberry (Vaccinium darrowii).</title>
        <authorList>
            <person name="Yu J."/>
            <person name="Hulse-Kemp A.M."/>
            <person name="Babiker E."/>
            <person name="Staton M."/>
        </authorList>
    </citation>
    <scope>NUCLEOTIDE SEQUENCE [LARGE SCALE GENOMIC DNA]</scope>
    <source>
        <strain evidence="2">cv. NJ 8807/NJ 8810</strain>
        <tissue evidence="1">Young leaf</tissue>
    </source>
</reference>
<accession>A0ACB7WXM9</accession>
<dbReference type="EMBL" id="CM037152">
    <property type="protein sequence ID" value="KAH7833266.1"/>
    <property type="molecule type" value="Genomic_DNA"/>
</dbReference>
<name>A0ACB7WXM9_9ERIC</name>
<comment type="caution">
    <text evidence="1">The sequence shown here is derived from an EMBL/GenBank/DDBJ whole genome shotgun (WGS) entry which is preliminary data.</text>
</comment>
<keyword evidence="2" id="KW-1185">Reference proteome</keyword>
<evidence type="ECO:0000313" key="1">
    <source>
        <dbReference type="EMBL" id="KAH7833266.1"/>
    </source>
</evidence>
<dbReference type="Proteomes" id="UP000828048">
    <property type="component" value="Chromosome 2"/>
</dbReference>
<proteinExistence type="predicted"/>
<sequence length="768" mass="87722">MKRHWKGKAVVEISSATAPRPPHRIPGPGGDLQDALERRAAGDAKETMDTQQFIHQALTIPSKDTDFVNNSAWLPVVRQGYMQQPGYTDLATVQKVKRFERLPLDVGLIKSRVRGDLGDYAVELKDLTGVCWACIHIKACDEEIFLGIPTFVYVDGTVFHTNHGLDYRGGRRIYFAIERGINFNTFKERIIEHVSGTKISMAFKFPTLSYPNTPYNYTTIEVIDDNGVGMIFDMADHILGYILEVFATTLDCRNLSQNEERSLNRSHRQLCTRFSQRNSYNQDIETSYRHTIDIGGVHNDYMHQEHLLEHGNINIRTLEFPTTVNDDEYESSLEDVDQRLGEDGDDIDVEIGMNEISILEAPSTIMTWDTWTNVVDPTPSIPYSSNLGWDRTKELFKGQNDSEAWTCNWKLRATRKGEQEWKITKYEGSHSCVAISITPDHRMLTSRFISSRIIDIVKEDLSLKIKVLQTMVKELIGNFNPSYNKTWLGKQIAIASIFGDWDESYQKPPRYLAAVQQYNPGTEFKINTVPSVTPRTVIFDQVFWAFAPAIEGFQHCHPVICVDLTFLTGKYRGVMLIALGQDAENQIFPIAFAIVESETKESWGWFPDCLRCHVTKCGYSHTLTGKRYGSLTTNVVEYFNGVLKDARHLPITTLVMTTFFKPVEYFTDKSKTTLAKTNVGHVYSSFATKKSNCAIYRTLPFQPVYDEDYWPPYFGDTILPDNDRVRGKVAQELIESEMRWMIFSNLSRLKCSHAKCVVKQGIINEHVH</sequence>
<evidence type="ECO:0000313" key="2">
    <source>
        <dbReference type="Proteomes" id="UP000828048"/>
    </source>
</evidence>
<protein>
    <submittedName>
        <fullName evidence="1">Uncharacterized protein</fullName>
    </submittedName>
</protein>
<organism evidence="1 2">
    <name type="scientific">Vaccinium darrowii</name>
    <dbReference type="NCBI Taxonomy" id="229202"/>
    <lineage>
        <taxon>Eukaryota</taxon>
        <taxon>Viridiplantae</taxon>
        <taxon>Streptophyta</taxon>
        <taxon>Embryophyta</taxon>
        <taxon>Tracheophyta</taxon>
        <taxon>Spermatophyta</taxon>
        <taxon>Magnoliopsida</taxon>
        <taxon>eudicotyledons</taxon>
        <taxon>Gunneridae</taxon>
        <taxon>Pentapetalae</taxon>
        <taxon>asterids</taxon>
        <taxon>Ericales</taxon>
        <taxon>Ericaceae</taxon>
        <taxon>Vaccinioideae</taxon>
        <taxon>Vaccinieae</taxon>
        <taxon>Vaccinium</taxon>
    </lineage>
</organism>
<gene>
    <name evidence="1" type="ORF">Vadar_004671</name>
</gene>